<reference evidence="6 7" key="1">
    <citation type="submission" date="2022-08" db="EMBL/GenBank/DDBJ databases">
        <title>Bacterial and archaeal communities from various locations to study Microbial Dark Matter (Phase II).</title>
        <authorList>
            <person name="Stepanauskas R."/>
        </authorList>
    </citation>
    <scope>NUCLEOTIDE SEQUENCE [LARGE SCALE GENOMIC DNA]</scope>
    <source>
        <strain evidence="6 7">PD1</strain>
    </source>
</reference>
<dbReference type="InterPro" id="IPR033922">
    <property type="entry name" value="NAD_bind_Glu_DH"/>
</dbReference>
<dbReference type="InterPro" id="IPR006097">
    <property type="entry name" value="Glu/Leu/Phe/Val/Trp_DH_dimer"/>
</dbReference>
<comment type="similarity">
    <text evidence="1 3 4">Belongs to the Glu/Leu/Phe/Val dehydrogenases family.</text>
</comment>
<dbReference type="Pfam" id="PF02812">
    <property type="entry name" value="ELFV_dehydrog_N"/>
    <property type="match status" value="1"/>
</dbReference>
<dbReference type="Pfam" id="PF00208">
    <property type="entry name" value="ELFV_dehydrog"/>
    <property type="match status" value="1"/>
</dbReference>
<dbReference type="GO" id="GO:0004353">
    <property type="term" value="F:glutamate dehydrogenase [NAD(P)+] activity"/>
    <property type="evidence" value="ECO:0007669"/>
    <property type="project" value="UniProtKB-EC"/>
</dbReference>
<dbReference type="PIRSF" id="PIRSF000185">
    <property type="entry name" value="Glu_DH"/>
    <property type="match status" value="1"/>
</dbReference>
<dbReference type="EMBL" id="JANUCP010000002">
    <property type="protein sequence ID" value="MCS3919187.1"/>
    <property type="molecule type" value="Genomic_DNA"/>
</dbReference>
<dbReference type="SUPFAM" id="SSF51735">
    <property type="entry name" value="NAD(P)-binding Rossmann-fold domains"/>
    <property type="match status" value="1"/>
</dbReference>
<keyword evidence="7" id="KW-1185">Reference proteome</keyword>
<dbReference type="Proteomes" id="UP001204798">
    <property type="component" value="Unassembled WGS sequence"/>
</dbReference>
<evidence type="ECO:0000313" key="7">
    <source>
        <dbReference type="Proteomes" id="UP001204798"/>
    </source>
</evidence>
<dbReference type="InterPro" id="IPR033524">
    <property type="entry name" value="Glu/Leu/Phe/Val_DH_AS"/>
</dbReference>
<evidence type="ECO:0000313" key="6">
    <source>
        <dbReference type="EMBL" id="MCS3919187.1"/>
    </source>
</evidence>
<dbReference type="CDD" id="cd01076">
    <property type="entry name" value="NAD_bind_1_Glu_DH"/>
    <property type="match status" value="1"/>
</dbReference>
<organism evidence="6 7">
    <name type="scientific">Candidatus Fervidibacter sacchari</name>
    <dbReference type="NCBI Taxonomy" id="1448929"/>
    <lineage>
        <taxon>Bacteria</taxon>
        <taxon>Candidatus Fervidibacterota</taxon>
        <taxon>Candidatus Fervidibacter</taxon>
    </lineage>
</organism>
<dbReference type="PANTHER" id="PTHR11606">
    <property type="entry name" value="GLUTAMATE DEHYDROGENASE"/>
    <property type="match status" value="1"/>
</dbReference>
<dbReference type="InterPro" id="IPR036291">
    <property type="entry name" value="NAD(P)-bd_dom_sf"/>
</dbReference>
<evidence type="ECO:0000256" key="3">
    <source>
        <dbReference type="PIRNR" id="PIRNR000185"/>
    </source>
</evidence>
<dbReference type="SUPFAM" id="SSF53223">
    <property type="entry name" value="Aminoacid dehydrogenase-like, N-terminal domain"/>
    <property type="match status" value="1"/>
</dbReference>
<evidence type="ECO:0000256" key="2">
    <source>
        <dbReference type="ARBA" id="ARBA00023002"/>
    </source>
</evidence>
<dbReference type="Gene3D" id="3.40.50.10860">
    <property type="entry name" value="Leucine Dehydrogenase, chain A, domain 1"/>
    <property type="match status" value="1"/>
</dbReference>
<gene>
    <name evidence="6" type="ORF">M2350_001587</name>
</gene>
<accession>A0ABT2EMK5</accession>
<dbReference type="PRINTS" id="PR00082">
    <property type="entry name" value="GLFDHDRGNASE"/>
</dbReference>
<dbReference type="InterPro" id="IPR006095">
    <property type="entry name" value="Glu/Leu/Phe/Val/Trp_DH"/>
</dbReference>
<dbReference type="InterPro" id="IPR046346">
    <property type="entry name" value="Aminoacid_DH-like_N_sf"/>
</dbReference>
<evidence type="ECO:0000256" key="1">
    <source>
        <dbReference type="ARBA" id="ARBA00006382"/>
    </source>
</evidence>
<sequence length="421" mass="46562">MARTEGSEQKSLWVITQQQLDNVAELMHLDPRIHAILRHCKRVMEVSIPVKMDDGSLQVFTGWRVHHNLARGPAKGGVRYSPTLTLDEVKGLAMLMTWKCAVVDIPYGGAKGGVVCDPSKLSDGELERLTRRYTTELILLLGPERDIPAPDLGTDERIMAWMMDTYSMNVGYSVPGAVTGKPVNIGGSRGRREAPGRSVAICVEEAAARLGIRLEDVRVVVQGFGKVGSVVALLLHSLGCRIVAVSDVKGGIYNPQGLNPVKLLSHKRQTKTVSDYKEGDYVTNEELLRLPCDILIPAAIEGVITEKNADEIRARLIVEAANGPITPEADAILRDRGIFIVPDILANAGGVVVSYFEWVQDIQQFFWTEQEVNERLRQVIRRAFGEVWEVMRERGVDMRTAAYILAVSRVAEAIKMRGIYP</sequence>
<dbReference type="Gene3D" id="3.40.50.720">
    <property type="entry name" value="NAD(P)-binding Rossmann-like Domain"/>
    <property type="match status" value="1"/>
</dbReference>
<dbReference type="PROSITE" id="PS00074">
    <property type="entry name" value="GLFV_DEHYDROGENASE"/>
    <property type="match status" value="1"/>
</dbReference>
<dbReference type="PANTHER" id="PTHR11606:SF13">
    <property type="entry name" value="GLUTAMATE DEHYDROGENASE 1, MITOCHONDRIAL"/>
    <property type="match status" value="1"/>
</dbReference>
<proteinExistence type="inferred from homology"/>
<protein>
    <recommendedName>
        <fullName evidence="3">Glutamate dehydrogenase</fullName>
    </recommendedName>
</protein>
<comment type="caution">
    <text evidence="6">The sequence shown here is derived from an EMBL/GenBank/DDBJ whole genome shotgun (WGS) entry which is preliminary data.</text>
</comment>
<dbReference type="InterPro" id="IPR006096">
    <property type="entry name" value="Glu/Leu/Phe/Val/Trp_DH_C"/>
</dbReference>
<evidence type="ECO:0000259" key="5">
    <source>
        <dbReference type="SMART" id="SM00839"/>
    </source>
</evidence>
<evidence type="ECO:0000256" key="4">
    <source>
        <dbReference type="RuleBase" id="RU004417"/>
    </source>
</evidence>
<keyword evidence="2 3" id="KW-0560">Oxidoreductase</keyword>
<dbReference type="InterPro" id="IPR014362">
    <property type="entry name" value="Glu_DH"/>
</dbReference>
<dbReference type="SMART" id="SM00839">
    <property type="entry name" value="ELFV_dehydrog"/>
    <property type="match status" value="1"/>
</dbReference>
<feature type="domain" description="Glutamate/phenylalanine/leucine/valine/L-tryptophan dehydrogenase C-terminal" evidence="5">
    <location>
        <begin position="188"/>
        <end position="418"/>
    </location>
</feature>
<dbReference type="RefSeq" id="WP_020250147.1">
    <property type="nucleotide sequence ID" value="NZ_CP130454.1"/>
</dbReference>
<name>A0ABT2EMK5_9BACT</name>